<evidence type="ECO:0000313" key="1">
    <source>
        <dbReference type="EMBL" id="KAJ9129544.1"/>
    </source>
</evidence>
<evidence type="ECO:0000313" key="2">
    <source>
        <dbReference type="Proteomes" id="UP001174691"/>
    </source>
</evidence>
<comment type="caution">
    <text evidence="1">The sequence shown here is derived from an EMBL/GenBank/DDBJ whole genome shotgun (WGS) entry which is preliminary data.</text>
</comment>
<sequence>MNLKISKPQDAPIMDRYDESPMPVKVAQVCKKFGLSYPNVKRAYADRNLALDFSLSRKHCFHDYQMRDIQDPLSPFQDWALDIQVARHERESLWLNVLPLKLKDVSAIVQTRGAKRMKHAFAEALRRKGYDRRGVPLSEKEAKQAGVIPASKALFGTVRVRIHDLKKFCALPYADIVAFWERQVEERLRGELELREREGNSPVGSMEKGRDSD</sequence>
<protein>
    <submittedName>
        <fullName evidence="1">Uncharacterized protein</fullName>
    </submittedName>
</protein>
<proteinExistence type="predicted"/>
<reference evidence="1" key="1">
    <citation type="submission" date="2022-07" db="EMBL/GenBank/DDBJ databases">
        <title>Fungi with potential for degradation of polypropylene.</title>
        <authorList>
            <person name="Gostincar C."/>
        </authorList>
    </citation>
    <scope>NUCLEOTIDE SEQUENCE</scope>
    <source>
        <strain evidence="1">EXF-13287</strain>
    </source>
</reference>
<dbReference type="AlphaFoldDB" id="A0AA38RFK6"/>
<accession>A0AA38RFK6</accession>
<keyword evidence="2" id="KW-1185">Reference proteome</keyword>
<gene>
    <name evidence="1" type="ORF">NKR19_g10317</name>
</gene>
<organism evidence="1 2">
    <name type="scientific">Coniochaeta hoffmannii</name>
    <dbReference type="NCBI Taxonomy" id="91930"/>
    <lineage>
        <taxon>Eukaryota</taxon>
        <taxon>Fungi</taxon>
        <taxon>Dikarya</taxon>
        <taxon>Ascomycota</taxon>
        <taxon>Pezizomycotina</taxon>
        <taxon>Sordariomycetes</taxon>
        <taxon>Sordariomycetidae</taxon>
        <taxon>Coniochaetales</taxon>
        <taxon>Coniochaetaceae</taxon>
        <taxon>Coniochaeta</taxon>
    </lineage>
</organism>
<dbReference type="Proteomes" id="UP001174691">
    <property type="component" value="Unassembled WGS sequence"/>
</dbReference>
<dbReference type="EMBL" id="JANBVN010000327">
    <property type="protein sequence ID" value="KAJ9129544.1"/>
    <property type="molecule type" value="Genomic_DNA"/>
</dbReference>
<name>A0AA38RFK6_9PEZI</name>